<dbReference type="GO" id="GO:0009423">
    <property type="term" value="P:chorismate biosynthetic process"/>
    <property type="evidence" value="ECO:0007669"/>
    <property type="project" value="UniProtKB-UniRule"/>
</dbReference>
<comment type="subcellular location">
    <subcellularLocation>
        <location evidence="7">Cytoplasm</location>
    </subcellularLocation>
</comment>
<feature type="binding site" evidence="7">
    <location>
        <position position="56"/>
    </location>
    <ligand>
        <name>substrate</name>
    </ligand>
</feature>
<comment type="caution">
    <text evidence="8">The sequence shown here is derived from an EMBL/GenBank/DDBJ whole genome shotgun (WGS) entry which is preliminary data.</text>
</comment>
<evidence type="ECO:0000256" key="5">
    <source>
        <dbReference type="ARBA" id="ARBA00022840"/>
    </source>
</evidence>
<keyword evidence="5 7" id="KW-0067">ATP-binding</keyword>
<keyword evidence="7" id="KW-0479">Metal-binding</keyword>
<dbReference type="GO" id="GO:0008652">
    <property type="term" value="P:amino acid biosynthetic process"/>
    <property type="evidence" value="ECO:0007669"/>
    <property type="project" value="UniProtKB-KW"/>
</dbReference>
<name>A0A8J7IG77_9FLAO</name>
<evidence type="ECO:0000256" key="2">
    <source>
        <dbReference type="ARBA" id="ARBA00022679"/>
    </source>
</evidence>
<dbReference type="InterPro" id="IPR027417">
    <property type="entry name" value="P-loop_NTPase"/>
</dbReference>
<keyword evidence="6 7" id="KW-0057">Aromatic amino acid biosynthesis</keyword>
<sequence length="174" mass="19718">MIITLIGYMASGKSTLGKELAVKLDYDFIDLDDYIEVKENTSVSNIFKTKGEIYFRTIETKYLKTLIESKSNLILSLGGGTPCYGNNMNVLLNAPYVKSIYLKASIPTLVARLKNEKRKRPLIAHLETDEQLTEFIGKHLFERTQFYTQAQLTLLTDNKDSTTIVNEIVGQLIQ</sequence>
<protein>
    <recommendedName>
        <fullName evidence="7">Shikimate kinase</fullName>
        <shortName evidence="7">SK</shortName>
        <ecNumber evidence="7">2.7.1.71</ecNumber>
    </recommendedName>
</protein>
<evidence type="ECO:0000256" key="4">
    <source>
        <dbReference type="ARBA" id="ARBA00022777"/>
    </source>
</evidence>
<feature type="binding site" evidence="7">
    <location>
        <position position="143"/>
    </location>
    <ligand>
        <name>substrate</name>
    </ligand>
</feature>
<evidence type="ECO:0000256" key="7">
    <source>
        <dbReference type="HAMAP-Rule" id="MF_00109"/>
    </source>
</evidence>
<proteinExistence type="inferred from homology"/>
<evidence type="ECO:0000313" key="8">
    <source>
        <dbReference type="EMBL" id="MBJ6368837.1"/>
    </source>
</evidence>
<dbReference type="RefSeq" id="WP_199115598.1">
    <property type="nucleotide sequence ID" value="NZ_JAELVQ010000016.1"/>
</dbReference>
<keyword evidence="1 7" id="KW-0028">Amino-acid biosynthesis</keyword>
<feature type="binding site" evidence="7">
    <location>
        <position position="79"/>
    </location>
    <ligand>
        <name>substrate</name>
    </ligand>
</feature>
<dbReference type="Proteomes" id="UP000610931">
    <property type="component" value="Unassembled WGS sequence"/>
</dbReference>
<dbReference type="Pfam" id="PF01202">
    <property type="entry name" value="SKI"/>
    <property type="match status" value="1"/>
</dbReference>
<keyword evidence="7" id="KW-0963">Cytoplasm</keyword>
<comment type="similarity">
    <text evidence="7">Belongs to the shikimate kinase family.</text>
</comment>
<reference evidence="8" key="1">
    <citation type="submission" date="2020-12" db="EMBL/GenBank/DDBJ databases">
        <title>Snuella sp. nov., isolated from sediment in Incheon.</title>
        <authorList>
            <person name="Kim W."/>
        </authorList>
    </citation>
    <scope>NUCLEOTIDE SEQUENCE</scope>
    <source>
        <strain evidence="8">CAU 1569</strain>
    </source>
</reference>
<feature type="binding site" evidence="7">
    <location>
        <position position="14"/>
    </location>
    <ligand>
        <name>Mg(2+)</name>
        <dbReference type="ChEBI" id="CHEBI:18420"/>
    </ligand>
</feature>
<feature type="binding site" evidence="7">
    <location>
        <position position="120"/>
    </location>
    <ligand>
        <name>ATP</name>
        <dbReference type="ChEBI" id="CHEBI:30616"/>
    </ligand>
</feature>
<comment type="cofactor">
    <cofactor evidence="7">
        <name>Mg(2+)</name>
        <dbReference type="ChEBI" id="CHEBI:18420"/>
    </cofactor>
    <text evidence="7">Binds 1 Mg(2+) ion per subunit.</text>
</comment>
<evidence type="ECO:0000256" key="6">
    <source>
        <dbReference type="ARBA" id="ARBA00023141"/>
    </source>
</evidence>
<dbReference type="InterPro" id="IPR000623">
    <property type="entry name" value="Shikimate_kinase/TSH1"/>
</dbReference>
<dbReference type="CDD" id="cd00464">
    <property type="entry name" value="SK"/>
    <property type="match status" value="1"/>
</dbReference>
<keyword evidence="3 7" id="KW-0547">Nucleotide-binding</keyword>
<dbReference type="AlphaFoldDB" id="A0A8J7IG77"/>
<dbReference type="UniPathway" id="UPA00053">
    <property type="reaction ID" value="UER00088"/>
</dbReference>
<keyword evidence="9" id="KW-1185">Reference proteome</keyword>
<dbReference type="EC" id="2.7.1.71" evidence="7"/>
<accession>A0A8J7IG77</accession>
<comment type="function">
    <text evidence="7">Catalyzes the specific phosphorylation of the 3-hydroxyl group of shikimic acid using ATP as a cosubstrate.</text>
</comment>
<feature type="binding site" evidence="7">
    <location>
        <begin position="10"/>
        <end position="15"/>
    </location>
    <ligand>
        <name>ATP</name>
        <dbReference type="ChEBI" id="CHEBI:30616"/>
    </ligand>
</feature>
<dbReference type="GO" id="GO:0000287">
    <property type="term" value="F:magnesium ion binding"/>
    <property type="evidence" value="ECO:0007669"/>
    <property type="project" value="UniProtKB-UniRule"/>
</dbReference>
<dbReference type="GO" id="GO:0004765">
    <property type="term" value="F:shikimate kinase activity"/>
    <property type="evidence" value="ECO:0007669"/>
    <property type="project" value="UniProtKB-UniRule"/>
</dbReference>
<keyword evidence="7" id="KW-0460">Magnesium</keyword>
<comment type="pathway">
    <text evidence="7">Metabolic intermediate biosynthesis; chorismate biosynthesis; chorismate from D-erythrose 4-phosphate and phosphoenolpyruvate: step 5/7.</text>
</comment>
<organism evidence="8 9">
    <name type="scientific">Snuella sedimenti</name>
    <dbReference type="NCBI Taxonomy" id="2798802"/>
    <lineage>
        <taxon>Bacteria</taxon>
        <taxon>Pseudomonadati</taxon>
        <taxon>Bacteroidota</taxon>
        <taxon>Flavobacteriia</taxon>
        <taxon>Flavobacteriales</taxon>
        <taxon>Flavobacteriaceae</taxon>
        <taxon>Snuella</taxon>
    </lineage>
</organism>
<dbReference type="SUPFAM" id="SSF52540">
    <property type="entry name" value="P-loop containing nucleoside triphosphate hydrolases"/>
    <property type="match status" value="1"/>
</dbReference>
<feature type="binding site" evidence="7">
    <location>
        <position position="32"/>
    </location>
    <ligand>
        <name>substrate</name>
    </ligand>
</feature>
<evidence type="ECO:0000313" key="9">
    <source>
        <dbReference type="Proteomes" id="UP000610931"/>
    </source>
</evidence>
<dbReference type="HAMAP" id="MF_00109">
    <property type="entry name" value="Shikimate_kinase"/>
    <property type="match status" value="1"/>
</dbReference>
<comment type="subunit">
    <text evidence="7">Monomer.</text>
</comment>
<keyword evidence="2 7" id="KW-0808">Transferase</keyword>
<comment type="caution">
    <text evidence="7">Lacks conserved residue(s) required for the propagation of feature annotation.</text>
</comment>
<dbReference type="PANTHER" id="PTHR21087:SF16">
    <property type="entry name" value="SHIKIMATE KINASE 1, CHLOROPLASTIC"/>
    <property type="match status" value="1"/>
</dbReference>
<dbReference type="EMBL" id="JAELVQ010000016">
    <property type="protein sequence ID" value="MBJ6368837.1"/>
    <property type="molecule type" value="Genomic_DNA"/>
</dbReference>
<comment type="catalytic activity">
    <reaction evidence="7">
        <text>shikimate + ATP = 3-phosphoshikimate + ADP + H(+)</text>
        <dbReference type="Rhea" id="RHEA:13121"/>
        <dbReference type="ChEBI" id="CHEBI:15378"/>
        <dbReference type="ChEBI" id="CHEBI:30616"/>
        <dbReference type="ChEBI" id="CHEBI:36208"/>
        <dbReference type="ChEBI" id="CHEBI:145989"/>
        <dbReference type="ChEBI" id="CHEBI:456216"/>
        <dbReference type="EC" id="2.7.1.71"/>
    </reaction>
</comment>
<dbReference type="GO" id="GO:0005524">
    <property type="term" value="F:ATP binding"/>
    <property type="evidence" value="ECO:0007669"/>
    <property type="project" value="UniProtKB-UniRule"/>
</dbReference>
<dbReference type="PANTHER" id="PTHR21087">
    <property type="entry name" value="SHIKIMATE KINASE"/>
    <property type="match status" value="1"/>
</dbReference>
<gene>
    <name evidence="7" type="primary">aroK</name>
    <name evidence="8" type="ORF">JF259_12120</name>
</gene>
<dbReference type="PRINTS" id="PR01100">
    <property type="entry name" value="SHIKIMTKNASE"/>
</dbReference>
<dbReference type="GO" id="GO:0009073">
    <property type="term" value="P:aromatic amino acid family biosynthetic process"/>
    <property type="evidence" value="ECO:0007669"/>
    <property type="project" value="UniProtKB-KW"/>
</dbReference>
<evidence type="ECO:0000256" key="1">
    <source>
        <dbReference type="ARBA" id="ARBA00022605"/>
    </source>
</evidence>
<dbReference type="Gene3D" id="3.40.50.300">
    <property type="entry name" value="P-loop containing nucleotide triphosphate hydrolases"/>
    <property type="match status" value="1"/>
</dbReference>
<evidence type="ECO:0000256" key="3">
    <source>
        <dbReference type="ARBA" id="ARBA00022741"/>
    </source>
</evidence>
<dbReference type="GO" id="GO:0005829">
    <property type="term" value="C:cytosol"/>
    <property type="evidence" value="ECO:0007669"/>
    <property type="project" value="TreeGrafter"/>
</dbReference>
<dbReference type="InterPro" id="IPR031322">
    <property type="entry name" value="Shikimate/glucono_kinase"/>
</dbReference>
<keyword evidence="4 7" id="KW-0418">Kinase</keyword>